<gene>
    <name evidence="3" type="ORF">AUR64_05890</name>
</gene>
<feature type="transmembrane region" description="Helical" evidence="1">
    <location>
        <begin position="379"/>
        <end position="403"/>
    </location>
</feature>
<organism evidence="3 4">
    <name type="scientific">Haloprofundus marisrubri</name>
    <dbReference type="NCBI Taxonomy" id="1514971"/>
    <lineage>
        <taxon>Archaea</taxon>
        <taxon>Methanobacteriati</taxon>
        <taxon>Methanobacteriota</taxon>
        <taxon>Stenosarchaea group</taxon>
        <taxon>Halobacteria</taxon>
        <taxon>Halobacteriales</taxon>
        <taxon>Haloferacaceae</taxon>
        <taxon>Haloprofundus</taxon>
    </lineage>
</organism>
<dbReference type="EMBL" id="LOPU01000016">
    <property type="protein sequence ID" value="KTG10724.1"/>
    <property type="molecule type" value="Genomic_DNA"/>
</dbReference>
<dbReference type="GO" id="GO:0022857">
    <property type="term" value="F:transmembrane transporter activity"/>
    <property type="evidence" value="ECO:0007669"/>
    <property type="project" value="InterPro"/>
</dbReference>
<feature type="domain" description="Major facilitator superfamily (MFS) profile" evidence="2">
    <location>
        <begin position="5"/>
        <end position="408"/>
    </location>
</feature>
<reference evidence="3 4" key="1">
    <citation type="submission" date="2015-12" db="EMBL/GenBank/DDBJ databases">
        <title>Haloprofundus marisrubri gen. nov., sp. nov., an extremely halophilic archaeon isolated from the Discovery deep brine-seawater interface in the Red Sea.</title>
        <authorList>
            <person name="Zhang G."/>
            <person name="Stingl U."/>
            <person name="Rashid M."/>
        </authorList>
    </citation>
    <scope>NUCLEOTIDE SEQUENCE [LARGE SCALE GENOMIC DNA]</scope>
    <source>
        <strain evidence="3 4">SB9</strain>
    </source>
</reference>
<dbReference type="Proteomes" id="UP000054387">
    <property type="component" value="Unassembled WGS sequence"/>
</dbReference>
<protein>
    <submittedName>
        <fullName evidence="3">MFS transporter</fullName>
    </submittedName>
</protein>
<dbReference type="Gene3D" id="1.20.1250.20">
    <property type="entry name" value="MFS general substrate transporter like domains"/>
    <property type="match status" value="1"/>
</dbReference>
<feature type="transmembrane region" description="Helical" evidence="1">
    <location>
        <begin position="77"/>
        <end position="97"/>
    </location>
</feature>
<evidence type="ECO:0000313" key="3">
    <source>
        <dbReference type="EMBL" id="KTG10724.1"/>
    </source>
</evidence>
<dbReference type="PANTHER" id="PTHR11360:SF284">
    <property type="entry name" value="EG:103B4.3 PROTEIN-RELATED"/>
    <property type="match status" value="1"/>
</dbReference>
<evidence type="ECO:0000259" key="2">
    <source>
        <dbReference type="PROSITE" id="PS50850"/>
    </source>
</evidence>
<dbReference type="PROSITE" id="PS50850">
    <property type="entry name" value="MFS"/>
    <property type="match status" value="1"/>
</dbReference>
<feature type="transmembrane region" description="Helical" evidence="1">
    <location>
        <begin position="103"/>
        <end position="123"/>
    </location>
</feature>
<feature type="transmembrane region" description="Helical" evidence="1">
    <location>
        <begin position="50"/>
        <end position="70"/>
    </location>
</feature>
<feature type="transmembrane region" description="Helical" evidence="1">
    <location>
        <begin position="7"/>
        <end position="30"/>
    </location>
</feature>
<feature type="transmembrane region" description="Helical" evidence="1">
    <location>
        <begin position="166"/>
        <end position="187"/>
    </location>
</feature>
<dbReference type="PROSITE" id="PS51257">
    <property type="entry name" value="PROKAR_LIPOPROTEIN"/>
    <property type="match status" value="1"/>
</dbReference>
<keyword evidence="1" id="KW-0812">Transmembrane</keyword>
<feature type="transmembrane region" description="Helical" evidence="1">
    <location>
        <begin position="135"/>
        <end position="160"/>
    </location>
</feature>
<comment type="caution">
    <text evidence="3">The sequence shown here is derived from an EMBL/GenBank/DDBJ whole genome shotgun (WGS) entry which is preliminary data.</text>
</comment>
<feature type="transmembrane region" description="Helical" evidence="1">
    <location>
        <begin position="229"/>
        <end position="252"/>
    </location>
</feature>
<sequence>MKRSAVYYGWFVAFACFLGSTVVFGVSYSFGVFFDQMLAEFGRSRGETSLIFGVQTFVMYVGAAVVGGFVDRYGTRPLLLASMGFLAVGLGGLALSTSFLQVLLFYGVVTSLGLSVVYVVAFATVPRWFERRRGFAGGIASSGTGVGMLVATPAASALIVAVGWRWTYGVFLLGALAMLAVAAVLVADSPRRLDIDAKVEFDGGAPLEREVLPWRTQFRETVAVARTPAFLLVLFGWVFIYASLYVVFAHLVVYTADAGLGRGVGVLGLTLVGAATSVARLGIGGVADRLGRSQVFVACSATMGLSTMVLAMTESAAAVYVFALVYGTAYGGNGALLSPLTADLFGADNINVVFGLVSVSFAISGLLAPPSAGLVYDAFASYAPAFAVSGALGVVGAAMVGVADRLTGA</sequence>
<dbReference type="InterPro" id="IPR050327">
    <property type="entry name" value="Proton-linked_MCT"/>
</dbReference>
<feature type="transmembrane region" description="Helical" evidence="1">
    <location>
        <begin position="264"/>
        <end position="283"/>
    </location>
</feature>
<dbReference type="SUPFAM" id="SSF103473">
    <property type="entry name" value="MFS general substrate transporter"/>
    <property type="match status" value="1"/>
</dbReference>
<keyword evidence="4" id="KW-1185">Reference proteome</keyword>
<dbReference type="AlphaFoldDB" id="A0A0W1RBT9"/>
<name>A0A0W1RBT9_9EURY</name>
<accession>A0A0W1RBT9</accession>
<feature type="transmembrane region" description="Helical" evidence="1">
    <location>
        <begin position="349"/>
        <end position="367"/>
    </location>
</feature>
<dbReference type="InterPro" id="IPR020846">
    <property type="entry name" value="MFS_dom"/>
</dbReference>
<feature type="transmembrane region" description="Helical" evidence="1">
    <location>
        <begin position="295"/>
        <end position="312"/>
    </location>
</feature>
<evidence type="ECO:0000256" key="1">
    <source>
        <dbReference type="SAM" id="Phobius"/>
    </source>
</evidence>
<feature type="transmembrane region" description="Helical" evidence="1">
    <location>
        <begin position="318"/>
        <end position="337"/>
    </location>
</feature>
<dbReference type="Pfam" id="PF07690">
    <property type="entry name" value="MFS_1"/>
    <property type="match status" value="1"/>
</dbReference>
<evidence type="ECO:0000313" key="4">
    <source>
        <dbReference type="Proteomes" id="UP000054387"/>
    </source>
</evidence>
<keyword evidence="1" id="KW-0472">Membrane</keyword>
<dbReference type="PANTHER" id="PTHR11360">
    <property type="entry name" value="MONOCARBOXYLATE TRANSPORTER"/>
    <property type="match status" value="1"/>
</dbReference>
<dbReference type="InterPro" id="IPR036259">
    <property type="entry name" value="MFS_trans_sf"/>
</dbReference>
<dbReference type="InterPro" id="IPR011701">
    <property type="entry name" value="MFS"/>
</dbReference>
<proteinExistence type="predicted"/>
<keyword evidence="1" id="KW-1133">Transmembrane helix</keyword>